<gene>
    <name evidence="3" type="ORF">HMPREF9607_02575</name>
</gene>
<reference evidence="3" key="1">
    <citation type="submission" date="2010-08" db="EMBL/GenBank/DDBJ databases">
        <authorList>
            <person name="Weinstock G."/>
            <person name="Sodergren E."/>
            <person name="Clifton S."/>
            <person name="Fulton L."/>
            <person name="Fulton B."/>
            <person name="Courtney L."/>
            <person name="Fronick C."/>
            <person name="Harrison M."/>
            <person name="Strong C."/>
            <person name="Farmer C."/>
            <person name="Delahaunty K."/>
            <person name="Markovic C."/>
            <person name="Hall O."/>
            <person name="Minx P."/>
            <person name="Tomlinson C."/>
            <person name="Mitreva M."/>
            <person name="Hou S."/>
            <person name="Chen J."/>
            <person name="Wollam A."/>
            <person name="Pepin K.H."/>
            <person name="Johnson M."/>
            <person name="Bhonagiri V."/>
            <person name="Zhang X."/>
            <person name="Suruliraj S."/>
            <person name="Warren W."/>
            <person name="Chinwalla A."/>
            <person name="Mardis E.R."/>
            <person name="Wilson R.K."/>
        </authorList>
    </citation>
    <scope>NUCLEOTIDE SEQUENCE [LARGE SCALE GENOMIC DNA]</scope>
    <source>
        <strain evidence="3">HL044PA1</strain>
    </source>
</reference>
<organism evidence="3 4">
    <name type="scientific">Cutibacterium modestum HL044PA1</name>
    <dbReference type="NCBI Taxonomy" id="765109"/>
    <lineage>
        <taxon>Bacteria</taxon>
        <taxon>Bacillati</taxon>
        <taxon>Actinomycetota</taxon>
        <taxon>Actinomycetes</taxon>
        <taxon>Propionibacteriales</taxon>
        <taxon>Propionibacteriaceae</taxon>
        <taxon>Cutibacterium</taxon>
        <taxon>Cutibacterium modestum</taxon>
    </lineage>
</organism>
<keyword evidence="2" id="KW-1133">Transmembrane helix</keyword>
<keyword evidence="2" id="KW-0812">Transmembrane</keyword>
<keyword evidence="2" id="KW-0472">Membrane</keyword>
<feature type="transmembrane region" description="Helical" evidence="2">
    <location>
        <begin position="12"/>
        <end position="33"/>
    </location>
</feature>
<evidence type="ECO:0000256" key="1">
    <source>
        <dbReference type="SAM" id="MobiDB-lite"/>
    </source>
</evidence>
<dbReference type="EMBL" id="ADZU01000041">
    <property type="protein sequence ID" value="EFS91284.1"/>
    <property type="molecule type" value="Genomic_DNA"/>
</dbReference>
<sequence>MTCVMSVFVQPHVPSALSGLAGTIVAVAFMACGREVHLLNRSDSWLLGVGLFIIQIGALGCLGVLVIECHTGLRPVPCASAMIGASLAWIVGVVVAGRQPQRIYEDPEDPTRAASRRTGGGLR</sequence>
<name>A0ABN0C284_9ACTN</name>
<accession>A0ABN0C284</accession>
<evidence type="ECO:0000313" key="3">
    <source>
        <dbReference type="EMBL" id="EFS91284.1"/>
    </source>
</evidence>
<feature type="transmembrane region" description="Helical" evidence="2">
    <location>
        <begin position="79"/>
        <end position="97"/>
    </location>
</feature>
<feature type="transmembrane region" description="Helical" evidence="2">
    <location>
        <begin position="45"/>
        <end position="67"/>
    </location>
</feature>
<proteinExistence type="predicted"/>
<comment type="caution">
    <text evidence="3">The sequence shown here is derived from an EMBL/GenBank/DDBJ whole genome shotgun (WGS) entry which is preliminary data.</text>
</comment>
<evidence type="ECO:0008006" key="5">
    <source>
        <dbReference type="Google" id="ProtNLM"/>
    </source>
</evidence>
<protein>
    <recommendedName>
        <fullName evidence="5">Cyanate permease</fullName>
    </recommendedName>
</protein>
<evidence type="ECO:0000256" key="2">
    <source>
        <dbReference type="SAM" id="Phobius"/>
    </source>
</evidence>
<dbReference type="Proteomes" id="UP000003179">
    <property type="component" value="Unassembled WGS sequence"/>
</dbReference>
<keyword evidence="4" id="KW-1185">Reference proteome</keyword>
<evidence type="ECO:0000313" key="4">
    <source>
        <dbReference type="Proteomes" id="UP000003179"/>
    </source>
</evidence>
<feature type="region of interest" description="Disordered" evidence="1">
    <location>
        <begin position="104"/>
        <end position="123"/>
    </location>
</feature>